<gene>
    <name evidence="7" type="ORF">PPL_02242</name>
</gene>
<reference evidence="7 8" key="1">
    <citation type="journal article" date="2011" name="Genome Res.">
        <title>Phylogeny-wide analysis of social amoeba genomes highlights ancient origins for complex intercellular communication.</title>
        <authorList>
            <person name="Heidel A.J."/>
            <person name="Lawal H.M."/>
            <person name="Felder M."/>
            <person name="Schilde C."/>
            <person name="Helps N.R."/>
            <person name="Tunggal B."/>
            <person name="Rivero F."/>
            <person name="John U."/>
            <person name="Schleicher M."/>
            <person name="Eichinger L."/>
            <person name="Platzer M."/>
            <person name="Noegel A.A."/>
            <person name="Schaap P."/>
            <person name="Gloeckner G."/>
        </authorList>
    </citation>
    <scope>NUCLEOTIDE SEQUENCE [LARGE SCALE GENOMIC DNA]</scope>
    <source>
        <strain evidence="8">ATCC 26659 / Pp 5 / PN500</strain>
    </source>
</reference>
<sequence>MGNVLDKAKDAGEPTNHDAFVFWYNLKEKYEHSETLLDHFQPFMVDHQYTEQEDNDGGGGGGGGGTTNLPITTTTTVNTTNTTQNNNSQHQHHHTRNGSGGEGGTANGGVIAGRPTSGSMSEDSYVMLGTVKGDARCPSPTSSSIISTTPKSEQLNRNLLQTINCKLQLIPPELNHFTLNLDNHYLTEKMVLSICATIISNNENYHNRHLTTTHKETPINTMRKKKLQSDDVRAYDEGAFMIAAFLMTTKSLRTIDLSTNHITDKGYEALRQAALRNTSVTSIYLSDNSIDAAKLYSLSNILKRNTSIQYVMDSIFDRLTLSRKFKNKLQSFKKGVMQVRSNSTLNFNADQDDKTPLFRLMGKQNQQIPVPEQMPSNRYIVGKSETIGKRSSMEDRMVAYGRFGNVDDCELYSIFDGHGGKAASDYAADNIYRIFSDFLAQTNQPDEAFKQSYQAIHAHISPWPFIGTTAASVYIKDSLATIANVGDSRVVLGYINEHNQFAAERLTFDHRPVEDTERQRIINAGGSVLNGRVNGMLAVSRALGDSFLTPYVTPDPYISHLTISEKCKFLILACDGVWDLISDEEAVKVISSIPDPAKSSETLRDLAFAQGSTDNISVMIVKLNEY</sequence>
<accession>D3B1R8</accession>
<feature type="compositionally biased region" description="Gly residues" evidence="5">
    <location>
        <begin position="98"/>
        <end position="111"/>
    </location>
</feature>
<dbReference type="PANTHER" id="PTHR47992">
    <property type="entry name" value="PROTEIN PHOSPHATASE"/>
    <property type="match status" value="1"/>
</dbReference>
<keyword evidence="8" id="KW-1185">Reference proteome</keyword>
<proteinExistence type="inferred from homology"/>
<dbReference type="InterPro" id="IPR032675">
    <property type="entry name" value="LRR_dom_sf"/>
</dbReference>
<evidence type="ECO:0000313" key="8">
    <source>
        <dbReference type="Proteomes" id="UP000001396"/>
    </source>
</evidence>
<organism evidence="7 8">
    <name type="scientific">Heterostelium pallidum (strain ATCC 26659 / Pp 5 / PN500)</name>
    <name type="common">Cellular slime mold</name>
    <name type="synonym">Polysphondylium pallidum</name>
    <dbReference type="NCBI Taxonomy" id="670386"/>
    <lineage>
        <taxon>Eukaryota</taxon>
        <taxon>Amoebozoa</taxon>
        <taxon>Evosea</taxon>
        <taxon>Eumycetozoa</taxon>
        <taxon>Dictyostelia</taxon>
        <taxon>Acytosteliales</taxon>
        <taxon>Acytosteliaceae</taxon>
        <taxon>Heterostelium</taxon>
    </lineage>
</organism>
<dbReference type="RefSeq" id="XP_020437351.1">
    <property type="nucleotide sequence ID" value="XM_020573234.1"/>
</dbReference>
<dbReference type="Gene3D" id="3.80.10.10">
    <property type="entry name" value="Ribonuclease Inhibitor"/>
    <property type="match status" value="1"/>
</dbReference>
<dbReference type="Proteomes" id="UP000001396">
    <property type="component" value="Unassembled WGS sequence"/>
</dbReference>
<dbReference type="SMART" id="SM00332">
    <property type="entry name" value="PP2Cc"/>
    <property type="match status" value="1"/>
</dbReference>
<feature type="compositionally biased region" description="Low complexity" evidence="5">
    <location>
        <begin position="67"/>
        <end position="87"/>
    </location>
</feature>
<dbReference type="GO" id="GO:0046872">
    <property type="term" value="F:metal ion binding"/>
    <property type="evidence" value="ECO:0007669"/>
    <property type="project" value="UniProtKB-KW"/>
</dbReference>
<dbReference type="Gene3D" id="3.60.40.10">
    <property type="entry name" value="PPM-type phosphatase domain"/>
    <property type="match status" value="1"/>
</dbReference>
<dbReference type="SUPFAM" id="SSF81606">
    <property type="entry name" value="PP2C-like"/>
    <property type="match status" value="1"/>
</dbReference>
<dbReference type="GeneID" id="31357767"/>
<dbReference type="STRING" id="670386.D3B1R8"/>
<dbReference type="InterPro" id="IPR036457">
    <property type="entry name" value="PPM-type-like_dom_sf"/>
</dbReference>
<evidence type="ECO:0000256" key="3">
    <source>
        <dbReference type="ARBA" id="ARBA00022912"/>
    </source>
</evidence>
<comment type="caution">
    <text evidence="7">The sequence shown here is derived from an EMBL/GenBank/DDBJ whole genome shotgun (WGS) entry which is preliminary data.</text>
</comment>
<dbReference type="PROSITE" id="PS51746">
    <property type="entry name" value="PPM_2"/>
    <property type="match status" value="1"/>
</dbReference>
<dbReference type="InterPro" id="IPR001932">
    <property type="entry name" value="PPM-type_phosphatase-like_dom"/>
</dbReference>
<name>D3B1R8_HETP5</name>
<keyword evidence="3 4" id="KW-0904">Protein phosphatase</keyword>
<dbReference type="InParanoid" id="D3B1R8"/>
<evidence type="ECO:0000313" key="7">
    <source>
        <dbReference type="EMBL" id="EFA85242.1"/>
    </source>
</evidence>
<dbReference type="EMBL" id="ADBJ01000008">
    <property type="protein sequence ID" value="EFA85242.1"/>
    <property type="molecule type" value="Genomic_DNA"/>
</dbReference>
<feature type="region of interest" description="Disordered" evidence="5">
    <location>
        <begin position="50"/>
        <end position="122"/>
    </location>
</feature>
<dbReference type="CDD" id="cd00143">
    <property type="entry name" value="PP2Cc"/>
    <property type="match status" value="1"/>
</dbReference>
<dbReference type="GO" id="GO:0004722">
    <property type="term" value="F:protein serine/threonine phosphatase activity"/>
    <property type="evidence" value="ECO:0007669"/>
    <property type="project" value="InterPro"/>
</dbReference>
<keyword evidence="1" id="KW-0479">Metal-binding</keyword>
<feature type="compositionally biased region" description="Gly residues" evidence="5">
    <location>
        <begin position="57"/>
        <end position="66"/>
    </location>
</feature>
<dbReference type="InterPro" id="IPR015655">
    <property type="entry name" value="PP2C"/>
</dbReference>
<evidence type="ECO:0000256" key="2">
    <source>
        <dbReference type="ARBA" id="ARBA00022801"/>
    </source>
</evidence>
<dbReference type="AlphaFoldDB" id="D3B1R8"/>
<evidence type="ECO:0000256" key="1">
    <source>
        <dbReference type="ARBA" id="ARBA00022723"/>
    </source>
</evidence>
<dbReference type="PROSITE" id="PS01032">
    <property type="entry name" value="PPM_1"/>
    <property type="match status" value="1"/>
</dbReference>
<protein>
    <submittedName>
        <fullName evidence="7">Protein phosphatase 2C</fullName>
    </submittedName>
</protein>
<dbReference type="FunCoup" id="D3B1R8">
    <property type="interactions" value="805"/>
</dbReference>
<evidence type="ECO:0000256" key="4">
    <source>
        <dbReference type="RuleBase" id="RU003465"/>
    </source>
</evidence>
<comment type="similarity">
    <text evidence="4">Belongs to the PP2C family.</text>
</comment>
<dbReference type="OMA" id="WRTESKA"/>
<evidence type="ECO:0000259" key="6">
    <source>
        <dbReference type="PROSITE" id="PS51746"/>
    </source>
</evidence>
<feature type="domain" description="PPM-type phosphatase" evidence="6">
    <location>
        <begin position="380"/>
        <end position="623"/>
    </location>
</feature>
<evidence type="ECO:0000256" key="5">
    <source>
        <dbReference type="SAM" id="MobiDB-lite"/>
    </source>
</evidence>
<keyword evidence="2 4" id="KW-0378">Hydrolase</keyword>
<dbReference type="SUPFAM" id="SSF52047">
    <property type="entry name" value="RNI-like"/>
    <property type="match status" value="1"/>
</dbReference>
<dbReference type="InterPro" id="IPR000222">
    <property type="entry name" value="PP2C_BS"/>
</dbReference>
<dbReference type="Pfam" id="PF00481">
    <property type="entry name" value="PP2C"/>
    <property type="match status" value="1"/>
</dbReference>